<proteinExistence type="predicted"/>
<evidence type="ECO:0000313" key="3">
    <source>
        <dbReference type="Proteomes" id="UP000245464"/>
    </source>
</evidence>
<organism evidence="2 3">
    <name type="scientific">Pyrenophora tritici-repentis</name>
    <dbReference type="NCBI Taxonomy" id="45151"/>
    <lineage>
        <taxon>Eukaryota</taxon>
        <taxon>Fungi</taxon>
        <taxon>Dikarya</taxon>
        <taxon>Ascomycota</taxon>
        <taxon>Pezizomycotina</taxon>
        <taxon>Dothideomycetes</taxon>
        <taxon>Pleosporomycetidae</taxon>
        <taxon>Pleosporales</taxon>
        <taxon>Pleosporineae</taxon>
        <taxon>Pleosporaceae</taxon>
        <taxon>Pyrenophora</taxon>
    </lineage>
</organism>
<dbReference type="EMBL" id="NQIK02000001">
    <property type="protein sequence ID" value="KAF7576687.1"/>
    <property type="molecule type" value="Genomic_DNA"/>
</dbReference>
<name>A0A834S6U7_9PLEO</name>
<accession>A0A834S6U7</accession>
<dbReference type="RefSeq" id="XP_065965128.1">
    <property type="nucleotide sequence ID" value="XM_066102926.1"/>
</dbReference>
<sequence>MAPKKAVSASGDVSEGVSRHQTHDQNVSNNIQPFKWEGPNDNKLLLITQGRYVKPEEYEQLTTAFPGTTIGSIRNRISALRVKQRDFYDSMGWTLPEGGATKKTPSKKKTPTKRDVEDAGVDDADDAEQTPSKKPRARKPKTPKKAKAAVEVEEGSESEEKKVKDEVGNEEDMGDLGVCRR</sequence>
<comment type="caution">
    <text evidence="2">The sequence shown here is derived from an EMBL/GenBank/DDBJ whole genome shotgun (WGS) entry which is preliminary data.</text>
</comment>
<dbReference type="GeneID" id="6340107"/>
<feature type="region of interest" description="Disordered" evidence="1">
    <location>
        <begin position="1"/>
        <end position="40"/>
    </location>
</feature>
<evidence type="ECO:0000313" key="2">
    <source>
        <dbReference type="EMBL" id="KAF7576687.1"/>
    </source>
</evidence>
<feature type="compositionally biased region" description="Basic and acidic residues" evidence="1">
    <location>
        <begin position="158"/>
        <end position="167"/>
    </location>
</feature>
<gene>
    <name evidence="2" type="ORF">PtrM4_009270</name>
</gene>
<feature type="region of interest" description="Disordered" evidence="1">
    <location>
        <begin position="91"/>
        <end position="181"/>
    </location>
</feature>
<feature type="compositionally biased region" description="Acidic residues" evidence="1">
    <location>
        <begin position="118"/>
        <end position="128"/>
    </location>
</feature>
<feature type="compositionally biased region" description="Basic residues" evidence="1">
    <location>
        <begin position="133"/>
        <end position="147"/>
    </location>
</feature>
<protein>
    <submittedName>
        <fullName evidence="2">Adeno-PV multi-domain protein</fullName>
    </submittedName>
</protein>
<evidence type="ECO:0000256" key="1">
    <source>
        <dbReference type="SAM" id="MobiDB-lite"/>
    </source>
</evidence>
<dbReference type="AlphaFoldDB" id="A0A834S6U7"/>
<dbReference type="KEGG" id="ptrr:6340107"/>
<reference evidence="2 3" key="1">
    <citation type="journal article" date="2018" name="BMC Genomics">
        <title>Comparative genomics of the wheat fungal pathogen Pyrenophora tritici-repentis reveals chromosomal variations and genome plasticity.</title>
        <authorList>
            <person name="Moolhuijzen P."/>
            <person name="See P.T."/>
            <person name="Hane J.K."/>
            <person name="Shi G."/>
            <person name="Liu Z."/>
            <person name="Oliver R.P."/>
            <person name="Moffat C.S."/>
        </authorList>
    </citation>
    <scope>NUCLEOTIDE SEQUENCE [LARGE SCALE GENOMIC DNA]</scope>
    <source>
        <strain evidence="2">M4</strain>
    </source>
</reference>
<dbReference type="Proteomes" id="UP000245464">
    <property type="component" value="Chromosome 1"/>
</dbReference>